<dbReference type="PRINTS" id="PR00081">
    <property type="entry name" value="GDHRDH"/>
</dbReference>
<dbReference type="Gene3D" id="3.40.50.720">
    <property type="entry name" value="NAD(P)-binding Rossmann-like Domain"/>
    <property type="match status" value="1"/>
</dbReference>
<evidence type="ECO:0000313" key="4">
    <source>
        <dbReference type="EMBL" id="CUQ67210.1"/>
    </source>
</evidence>
<dbReference type="InterPro" id="IPR036291">
    <property type="entry name" value="NAD(P)-bd_dom_sf"/>
</dbReference>
<sequence length="265" mass="28419">MKASLPKKHGPAPERSDCAEQAERAQPPPSALVTGASGGIGRAISRAFGSMGWHVGVHYAQNKRAAEATLRQVLSNGGTGDLYQADVREPDAVQRMVDVWRTHTPAPSVFICNAGIAGGDLLIRHSERIWNDVVATNLTGTFYCLRAVAPVLMARGGGSIVVIGSHTGFHGATGQAAYAASKAGLIGLMRTAAWEWGSHNIRVNLVLPGWQHTNMTKDIYPENGGWPDHALRRPTTLDEAARTIMYLAGLEHVSGQVWNCDSRLL</sequence>
<evidence type="ECO:0000256" key="3">
    <source>
        <dbReference type="SAM" id="MobiDB-lite"/>
    </source>
</evidence>
<dbReference type="PANTHER" id="PTHR42760">
    <property type="entry name" value="SHORT-CHAIN DEHYDROGENASES/REDUCTASES FAMILY MEMBER"/>
    <property type="match status" value="1"/>
</dbReference>
<dbReference type="Pfam" id="PF00106">
    <property type="entry name" value="adh_short"/>
    <property type="match status" value="1"/>
</dbReference>
<dbReference type="STRING" id="1715989.NITINOP_2238"/>
<protein>
    <submittedName>
        <fullName evidence="4">3-oxoacyl-(Acyl-carrier-protein) reductase</fullName>
        <ecNumber evidence="4">1.1.1.100</ecNumber>
    </submittedName>
</protein>
<feature type="region of interest" description="Disordered" evidence="3">
    <location>
        <begin position="1"/>
        <end position="36"/>
    </location>
</feature>
<dbReference type="EC" id="1.1.1.100" evidence="4"/>
<dbReference type="AlphaFoldDB" id="A0A0S4KVK8"/>
<proteinExistence type="inferred from homology"/>
<dbReference type="OrthoDB" id="191735at2"/>
<dbReference type="CDD" id="cd05233">
    <property type="entry name" value="SDR_c"/>
    <property type="match status" value="1"/>
</dbReference>
<dbReference type="KEGG" id="nio:NITINOP_2238"/>
<feature type="compositionally biased region" description="Basic and acidic residues" evidence="3">
    <location>
        <begin position="11"/>
        <end position="23"/>
    </location>
</feature>
<dbReference type="InterPro" id="IPR002347">
    <property type="entry name" value="SDR_fam"/>
</dbReference>
<reference evidence="5" key="1">
    <citation type="submission" date="2015-09" db="EMBL/GenBank/DDBJ databases">
        <authorList>
            <person name="Daims H."/>
        </authorList>
    </citation>
    <scope>NUCLEOTIDE SEQUENCE [LARGE SCALE GENOMIC DNA]</scope>
</reference>
<keyword evidence="2 4" id="KW-0560">Oxidoreductase</keyword>
<dbReference type="PROSITE" id="PS00061">
    <property type="entry name" value="ADH_SHORT"/>
    <property type="match status" value="1"/>
</dbReference>
<keyword evidence="5" id="KW-1185">Reference proteome</keyword>
<name>A0A0S4KVK8_9BACT</name>
<evidence type="ECO:0000256" key="2">
    <source>
        <dbReference type="ARBA" id="ARBA00023002"/>
    </source>
</evidence>
<dbReference type="GO" id="GO:0004316">
    <property type="term" value="F:3-oxoacyl-[acyl-carrier-protein] reductase (NADPH) activity"/>
    <property type="evidence" value="ECO:0007669"/>
    <property type="project" value="UniProtKB-EC"/>
</dbReference>
<accession>A0A0S4KVK8</accession>
<dbReference type="RefSeq" id="WP_062485371.1">
    <property type="nucleotide sequence ID" value="NZ_LN885086.1"/>
</dbReference>
<comment type="similarity">
    <text evidence="1">Belongs to the short-chain dehydrogenases/reductases (SDR) family.</text>
</comment>
<evidence type="ECO:0000313" key="5">
    <source>
        <dbReference type="Proteomes" id="UP000066284"/>
    </source>
</evidence>
<feature type="compositionally biased region" description="Basic residues" evidence="3">
    <location>
        <begin position="1"/>
        <end position="10"/>
    </location>
</feature>
<dbReference type="PANTHER" id="PTHR42760:SF133">
    <property type="entry name" value="3-OXOACYL-[ACYL-CARRIER-PROTEIN] REDUCTASE"/>
    <property type="match status" value="1"/>
</dbReference>
<evidence type="ECO:0000256" key="1">
    <source>
        <dbReference type="ARBA" id="ARBA00006484"/>
    </source>
</evidence>
<dbReference type="InterPro" id="IPR020904">
    <property type="entry name" value="Sc_DH/Rdtase_CS"/>
</dbReference>
<dbReference type="EMBL" id="LN885086">
    <property type="protein sequence ID" value="CUQ67210.1"/>
    <property type="molecule type" value="Genomic_DNA"/>
</dbReference>
<dbReference type="Proteomes" id="UP000066284">
    <property type="component" value="Chromosome 1"/>
</dbReference>
<gene>
    <name evidence="4" type="primary">fabG</name>
    <name evidence="4" type="ORF">NITINOP_2238</name>
</gene>
<dbReference type="SUPFAM" id="SSF51735">
    <property type="entry name" value="NAD(P)-binding Rossmann-fold domains"/>
    <property type="match status" value="1"/>
</dbReference>
<organism evidence="4 5">
    <name type="scientific">Candidatus Nitrospira inopinata</name>
    <dbReference type="NCBI Taxonomy" id="1715989"/>
    <lineage>
        <taxon>Bacteria</taxon>
        <taxon>Pseudomonadati</taxon>
        <taxon>Nitrospirota</taxon>
        <taxon>Nitrospiria</taxon>
        <taxon>Nitrospirales</taxon>
        <taxon>Nitrospiraceae</taxon>
        <taxon>Nitrospira</taxon>
    </lineage>
</organism>